<keyword evidence="2" id="KW-1133">Transmembrane helix</keyword>
<feature type="region of interest" description="Disordered" evidence="1">
    <location>
        <begin position="259"/>
        <end position="355"/>
    </location>
</feature>
<evidence type="ECO:0000256" key="2">
    <source>
        <dbReference type="SAM" id="Phobius"/>
    </source>
</evidence>
<proteinExistence type="predicted"/>
<dbReference type="EMBL" id="RDQH01000332">
    <property type="protein sequence ID" value="RXH97224.1"/>
    <property type="molecule type" value="Genomic_DNA"/>
</dbReference>
<name>A0A498JTS7_MALDO</name>
<reference evidence="3 4" key="1">
    <citation type="submission" date="2018-10" db="EMBL/GenBank/DDBJ databases">
        <title>A high-quality apple genome assembly.</title>
        <authorList>
            <person name="Hu J."/>
        </authorList>
    </citation>
    <scope>NUCLEOTIDE SEQUENCE [LARGE SCALE GENOMIC DNA]</scope>
    <source>
        <strain evidence="4">cv. HFTH1</strain>
        <tissue evidence="3">Young leaf</tissue>
    </source>
</reference>
<evidence type="ECO:0000313" key="4">
    <source>
        <dbReference type="Proteomes" id="UP000290289"/>
    </source>
</evidence>
<protein>
    <recommendedName>
        <fullName evidence="5">DUF4408 domain-containing protein</fullName>
    </recommendedName>
</protein>
<keyword evidence="4" id="KW-1185">Reference proteome</keyword>
<organism evidence="3 4">
    <name type="scientific">Malus domestica</name>
    <name type="common">Apple</name>
    <name type="synonym">Pyrus malus</name>
    <dbReference type="NCBI Taxonomy" id="3750"/>
    <lineage>
        <taxon>Eukaryota</taxon>
        <taxon>Viridiplantae</taxon>
        <taxon>Streptophyta</taxon>
        <taxon>Embryophyta</taxon>
        <taxon>Tracheophyta</taxon>
        <taxon>Spermatophyta</taxon>
        <taxon>Magnoliopsida</taxon>
        <taxon>eudicotyledons</taxon>
        <taxon>Gunneridae</taxon>
        <taxon>Pentapetalae</taxon>
        <taxon>rosids</taxon>
        <taxon>fabids</taxon>
        <taxon>Rosales</taxon>
        <taxon>Rosaceae</taxon>
        <taxon>Amygdaloideae</taxon>
        <taxon>Maleae</taxon>
        <taxon>Malus</taxon>
    </lineage>
</organism>
<dbReference type="Pfam" id="PF05553">
    <property type="entry name" value="DUF761"/>
    <property type="match status" value="1"/>
</dbReference>
<evidence type="ECO:0000313" key="3">
    <source>
        <dbReference type="EMBL" id="RXH97224.1"/>
    </source>
</evidence>
<feature type="transmembrane region" description="Helical" evidence="2">
    <location>
        <begin position="66"/>
        <end position="84"/>
    </location>
</feature>
<gene>
    <name evidence="3" type="ORF">DVH24_035892</name>
</gene>
<keyword evidence="2" id="KW-0472">Membrane</keyword>
<dbReference type="InterPro" id="IPR008480">
    <property type="entry name" value="DUF761_pln"/>
</dbReference>
<comment type="caution">
    <text evidence="3">The sequence shown here is derived from an EMBL/GenBank/DDBJ whole genome shotgun (WGS) entry which is preliminary data.</text>
</comment>
<dbReference type="AlphaFoldDB" id="A0A498JTS7"/>
<feature type="region of interest" description="Disordered" evidence="1">
    <location>
        <begin position="187"/>
        <end position="227"/>
    </location>
</feature>
<accession>A0A498JTS7</accession>
<dbReference type="PANTHER" id="PTHR34059:SF1">
    <property type="entry name" value="EXPRESSED PROTEIN"/>
    <property type="match status" value="1"/>
</dbReference>
<evidence type="ECO:0000256" key="1">
    <source>
        <dbReference type="SAM" id="MobiDB-lite"/>
    </source>
</evidence>
<keyword evidence="2" id="KW-0812">Transmembrane</keyword>
<sequence>MAENEPESNYAKHQKLVSEQQNYETPSKFYNHFLYKIALVVVFFVLLSLFPSQAPEFFNQSVVTRSWELLYLLLVGIAVSYGLFSRRNEKTDMDNNHTKFDNAHSYVSRFPQVSVFGDEAETSPGSGDNKVQTWSSQYYRNEPVVVGAQEHSALNEQKGTASRIGEETLLLPVRSLKQHVPENWDTIESVKESSGDSGSLSRSNWRSGSKRFSSKSNKAKGGDFGGLDHQELEEKLNESVVLPSPIPWRSRSGRLDVKEEVDNNTPPMEESVFSRQESWGSRSQGSRSSRLNSISSSPKVSPSPSLSSPKKSSPSPALSSSESQTKNAEDLGRKKSLYKSSPPPPPLPPTMFYKSSSTRLIKDGVSYEKDLRRSFSSGTNNMNKSNGEFVTGRVNSGIETKQRSYVDGLSMSKSIRTTRAGESAAGAWKVMEKSSKEVETSLVEKVVRKKEGFDETSFRAEKMRPESFHNMSKFASFNEFSEAEKEQFLDKVGMESDEETENEDDGFDENLIWKDIREIPKTTPNNYVSVSGNVGDAGQDVDKKADEFIAKFREQIRLQRIDLIKRSSAQISKNLSR</sequence>
<dbReference type="Proteomes" id="UP000290289">
    <property type="component" value="Chromosome 6"/>
</dbReference>
<feature type="compositionally biased region" description="Low complexity" evidence="1">
    <location>
        <begin position="274"/>
        <end position="323"/>
    </location>
</feature>
<dbReference type="PANTHER" id="PTHR34059">
    <property type="entry name" value="EXPRESSED PROTEIN"/>
    <property type="match status" value="1"/>
</dbReference>
<evidence type="ECO:0008006" key="5">
    <source>
        <dbReference type="Google" id="ProtNLM"/>
    </source>
</evidence>
<feature type="transmembrane region" description="Helical" evidence="2">
    <location>
        <begin position="33"/>
        <end position="54"/>
    </location>
</feature>